<sequence length="58" mass="6596">MAKWEQRVETGELESLSPESFFWKTSNSWNHRNGCSTEASLAGNSLRAKNGLMLFDVF</sequence>
<protein>
    <submittedName>
        <fullName evidence="1">Uncharacterized protein</fullName>
    </submittedName>
</protein>
<accession>A0A1J5PBQ1</accession>
<evidence type="ECO:0000313" key="1">
    <source>
        <dbReference type="EMBL" id="OIQ68160.1"/>
    </source>
</evidence>
<proteinExistence type="predicted"/>
<name>A0A1J5PBQ1_9ZZZZ</name>
<comment type="caution">
    <text evidence="1">The sequence shown here is derived from an EMBL/GenBank/DDBJ whole genome shotgun (WGS) entry which is preliminary data.</text>
</comment>
<organism evidence="1">
    <name type="scientific">mine drainage metagenome</name>
    <dbReference type="NCBI Taxonomy" id="410659"/>
    <lineage>
        <taxon>unclassified sequences</taxon>
        <taxon>metagenomes</taxon>
        <taxon>ecological metagenomes</taxon>
    </lineage>
</organism>
<gene>
    <name evidence="1" type="ORF">GALL_502500</name>
</gene>
<dbReference type="EMBL" id="MLJW01005473">
    <property type="protein sequence ID" value="OIQ68160.1"/>
    <property type="molecule type" value="Genomic_DNA"/>
</dbReference>
<dbReference type="AlphaFoldDB" id="A0A1J5PBQ1"/>
<reference evidence="1" key="1">
    <citation type="submission" date="2016-10" db="EMBL/GenBank/DDBJ databases">
        <title>Sequence of Gallionella enrichment culture.</title>
        <authorList>
            <person name="Poehlein A."/>
            <person name="Muehling M."/>
            <person name="Daniel R."/>
        </authorList>
    </citation>
    <scope>NUCLEOTIDE SEQUENCE</scope>
</reference>